<evidence type="ECO:0000256" key="2">
    <source>
        <dbReference type="ARBA" id="ARBA00023002"/>
    </source>
</evidence>
<keyword evidence="5" id="KW-1185">Reference proteome</keyword>
<dbReference type="InterPro" id="IPR016163">
    <property type="entry name" value="Ald_DH_C"/>
</dbReference>
<comment type="caution">
    <text evidence="4">The sequence shown here is derived from an EMBL/GenBank/DDBJ whole genome shotgun (WGS) entry which is preliminary data.</text>
</comment>
<dbReference type="EMBL" id="JBHLVF010000011">
    <property type="protein sequence ID" value="MFC0391601.1"/>
    <property type="molecule type" value="Genomic_DNA"/>
</dbReference>
<dbReference type="InterPro" id="IPR016161">
    <property type="entry name" value="Ald_DH/histidinol_DH"/>
</dbReference>
<dbReference type="PANTHER" id="PTHR42991:SF1">
    <property type="entry name" value="ALDEHYDE DEHYDROGENASE"/>
    <property type="match status" value="1"/>
</dbReference>
<dbReference type="RefSeq" id="WP_204819753.1">
    <property type="nucleotide sequence ID" value="NZ_JANHOF010000006.1"/>
</dbReference>
<evidence type="ECO:0000313" key="4">
    <source>
        <dbReference type="EMBL" id="MFC0391601.1"/>
    </source>
</evidence>
<proteinExistence type="inferred from homology"/>
<sequence>MTTKQMFIGGQWVEGKQHYELRSPYSGERIAMVPLADQEDVEAALSSAAQAARTIRGLTSLERSTILEKVSQLFQERLEECALLLADEAAKPLKAARAEIARTIETYKFAAEEAKRIHGETIPLDAAKSGAGRFGYTKREPLGVIAAITPFNFPFNLTAHKLGPAFAAGNTVVLKPASQTPLSGIMTAKLFEEAGLPAGALNVVTGSGGVIGDLLVKDARVKMITFTGSAEVGLGIKEKAGLKRVTLELGSNSAVIIDSAEDLEAVAARCVEGAFNFAGQVCISVQRVYVQQQLFSHFLSLMKEKAGRLVFGDPRSEHTDISSLIHQREAERIERWVMEAEQAGASIACGGKREGGYFQPTIIAGGASHLLVSCSEAFGPIVTVNAYDSWDEAVDLVNDSDYGLQAGVYTTSIKKAFDAAERLEVGGVIINDIPSFRVDQMPYGGVKTSGIGKEGIKYSTEEMSEIKFVSFKL</sequence>
<reference evidence="4 5" key="1">
    <citation type="submission" date="2024-09" db="EMBL/GenBank/DDBJ databases">
        <authorList>
            <person name="Sun Q."/>
            <person name="Mori K."/>
        </authorList>
    </citation>
    <scope>NUCLEOTIDE SEQUENCE [LARGE SCALE GENOMIC DNA]</scope>
    <source>
        <strain evidence="4 5">CCM 4839</strain>
    </source>
</reference>
<keyword evidence="2" id="KW-0560">Oxidoreductase</keyword>
<dbReference type="Gene3D" id="3.40.309.10">
    <property type="entry name" value="Aldehyde Dehydrogenase, Chain A, domain 2"/>
    <property type="match status" value="1"/>
</dbReference>
<accession>A0ABV6J744</accession>
<evidence type="ECO:0000313" key="5">
    <source>
        <dbReference type="Proteomes" id="UP001589818"/>
    </source>
</evidence>
<dbReference type="InterPro" id="IPR016162">
    <property type="entry name" value="Ald_DH_N"/>
</dbReference>
<dbReference type="CDD" id="cd07149">
    <property type="entry name" value="ALDH_y4uC"/>
    <property type="match status" value="1"/>
</dbReference>
<feature type="domain" description="Aldehyde dehydrogenase" evidence="3">
    <location>
        <begin position="12"/>
        <end position="469"/>
    </location>
</feature>
<dbReference type="InterPro" id="IPR051020">
    <property type="entry name" value="ALDH-related_metabolic_enz"/>
</dbReference>
<name>A0ABV6J744_9BACL</name>
<dbReference type="Pfam" id="PF00171">
    <property type="entry name" value="Aldedh"/>
    <property type="match status" value="1"/>
</dbReference>
<evidence type="ECO:0000256" key="1">
    <source>
        <dbReference type="ARBA" id="ARBA00009986"/>
    </source>
</evidence>
<dbReference type="Gene3D" id="3.40.605.10">
    <property type="entry name" value="Aldehyde Dehydrogenase, Chain A, domain 1"/>
    <property type="match status" value="1"/>
</dbReference>
<comment type="similarity">
    <text evidence="1">Belongs to the aldehyde dehydrogenase family.</text>
</comment>
<dbReference type="PANTHER" id="PTHR42991">
    <property type="entry name" value="ALDEHYDE DEHYDROGENASE"/>
    <property type="match status" value="1"/>
</dbReference>
<gene>
    <name evidence="4" type="ORF">ACFFJ8_09455</name>
</gene>
<dbReference type="Proteomes" id="UP001589818">
    <property type="component" value="Unassembled WGS sequence"/>
</dbReference>
<evidence type="ECO:0000259" key="3">
    <source>
        <dbReference type="Pfam" id="PF00171"/>
    </source>
</evidence>
<organism evidence="4 5">
    <name type="scientific">Paenibacillus mendelii</name>
    <dbReference type="NCBI Taxonomy" id="206163"/>
    <lineage>
        <taxon>Bacteria</taxon>
        <taxon>Bacillati</taxon>
        <taxon>Bacillota</taxon>
        <taxon>Bacilli</taxon>
        <taxon>Bacillales</taxon>
        <taxon>Paenibacillaceae</taxon>
        <taxon>Paenibacillus</taxon>
    </lineage>
</organism>
<dbReference type="SUPFAM" id="SSF53720">
    <property type="entry name" value="ALDH-like"/>
    <property type="match status" value="1"/>
</dbReference>
<protein>
    <submittedName>
        <fullName evidence="4">Aldehyde dehydrogenase family protein</fullName>
    </submittedName>
</protein>
<dbReference type="InterPro" id="IPR015590">
    <property type="entry name" value="Aldehyde_DH_dom"/>
</dbReference>